<dbReference type="Pfam" id="PF07223">
    <property type="entry name" value="DUF1421"/>
    <property type="match status" value="1"/>
</dbReference>
<feature type="compositionally biased region" description="Polar residues" evidence="1">
    <location>
        <begin position="366"/>
        <end position="376"/>
    </location>
</feature>
<feature type="compositionally biased region" description="Polar residues" evidence="1">
    <location>
        <begin position="89"/>
        <end position="98"/>
    </location>
</feature>
<feature type="domain" description="UBA" evidence="2">
    <location>
        <begin position="479"/>
        <end position="523"/>
    </location>
</feature>
<evidence type="ECO:0000313" key="4">
    <source>
        <dbReference type="Proteomes" id="UP000594638"/>
    </source>
</evidence>
<dbReference type="AlphaFoldDB" id="A0A8S0TVZ2"/>
<feature type="region of interest" description="Disordered" evidence="1">
    <location>
        <begin position="54"/>
        <end position="98"/>
    </location>
</feature>
<comment type="caution">
    <text evidence="3">The sequence shown here is derived from an EMBL/GenBank/DDBJ whole genome shotgun (WGS) entry which is preliminary data.</text>
</comment>
<protein>
    <recommendedName>
        <fullName evidence="2">UBA domain-containing protein</fullName>
    </recommendedName>
</protein>
<feature type="compositionally biased region" description="Polar residues" evidence="1">
    <location>
        <begin position="383"/>
        <end position="401"/>
    </location>
</feature>
<name>A0A8S0TVZ2_OLEEU</name>
<dbReference type="InterPro" id="IPR015940">
    <property type="entry name" value="UBA"/>
</dbReference>
<gene>
    <name evidence="3" type="ORF">OLEA9_A104441</name>
</gene>
<evidence type="ECO:0000259" key="2">
    <source>
        <dbReference type="PROSITE" id="PS50030"/>
    </source>
</evidence>
<dbReference type="InterPro" id="IPR010820">
    <property type="entry name" value="DUF1421"/>
</dbReference>
<keyword evidence="4" id="KW-1185">Reference proteome</keyword>
<feature type="region of interest" description="Disordered" evidence="1">
    <location>
        <begin position="228"/>
        <end position="273"/>
    </location>
</feature>
<dbReference type="OrthoDB" id="515416at2759"/>
<feature type="compositionally biased region" description="Polar residues" evidence="1">
    <location>
        <begin position="228"/>
        <end position="254"/>
    </location>
</feature>
<feature type="compositionally biased region" description="Pro residues" evidence="1">
    <location>
        <begin position="329"/>
        <end position="343"/>
    </location>
</feature>
<dbReference type="PANTHER" id="PTHR31805:SF14">
    <property type="entry name" value="RECEPTOR-LIKE KINASE, PUTATIVE (DUF1421)-RELATED"/>
    <property type="match status" value="1"/>
</dbReference>
<feature type="compositionally biased region" description="Polar residues" evidence="1">
    <location>
        <begin position="63"/>
        <end position="77"/>
    </location>
</feature>
<reference evidence="3 4" key="1">
    <citation type="submission" date="2019-12" db="EMBL/GenBank/DDBJ databases">
        <authorList>
            <person name="Alioto T."/>
            <person name="Alioto T."/>
            <person name="Gomez Garrido J."/>
        </authorList>
    </citation>
    <scope>NUCLEOTIDE SEQUENCE [LARGE SCALE GENOMIC DNA]</scope>
</reference>
<dbReference type="PROSITE" id="PS50030">
    <property type="entry name" value="UBA"/>
    <property type="match status" value="1"/>
</dbReference>
<sequence>MSCNITSQLMDKLYMDLVNSRSGNGSSSSNIDLINFMKNQSEDRRKENDIVPSYDFMPVRSAGGSSSRPLTTANIDSGNLGGSPREWNSADSKTNSSSIRNYNSLDVIEPTKVTLEKDHEVMNESLVSEIDRTMKKHVDHLMHALDGVTAQLLQLETKTCNLESSMDDLKLSVGDNQRSTDGKLIHMENVLREVQIHIIREKQEIVEAQLQMGKLQVSKVGQQVETHNTSCADSTRTGISTSQNSQQQFPTLPSVQPPSILALPNASPPLPSQQDVQPLVQLLTQFHQNQVPSVTQRESYFPPPGQTLENLSQQYQVPPQHQQMLSSPPLQPQSSQPPPPQPHPVLSTVYPSQPQPALGHHHEETQYLQPETYQPSNRPPLSHPSQQFCGPSDNMYQPPSSKLTLGYPVSYGPSSGPRELYSYSSSPMKLQQLPSPLMGQNSGSGYPQLPRGQILPHVRPIASGLGGDSGSGGTGNRVPIDDVIDKVTTMGFSRDQVRATVRKLTENGQSVDLNVVLDKLMNDGAGQPPHGWFGQ</sequence>
<feature type="compositionally biased region" description="Low complexity" evidence="1">
    <location>
        <begin position="315"/>
        <end position="328"/>
    </location>
</feature>
<dbReference type="Proteomes" id="UP000594638">
    <property type="component" value="Unassembled WGS sequence"/>
</dbReference>
<accession>A0A8S0TVZ2</accession>
<evidence type="ECO:0000256" key="1">
    <source>
        <dbReference type="SAM" id="MobiDB-lite"/>
    </source>
</evidence>
<dbReference type="EMBL" id="CACTIH010007324">
    <property type="protein sequence ID" value="CAA3009700.1"/>
    <property type="molecule type" value="Genomic_DNA"/>
</dbReference>
<organism evidence="3 4">
    <name type="scientific">Olea europaea subsp. europaea</name>
    <dbReference type="NCBI Taxonomy" id="158383"/>
    <lineage>
        <taxon>Eukaryota</taxon>
        <taxon>Viridiplantae</taxon>
        <taxon>Streptophyta</taxon>
        <taxon>Embryophyta</taxon>
        <taxon>Tracheophyta</taxon>
        <taxon>Spermatophyta</taxon>
        <taxon>Magnoliopsida</taxon>
        <taxon>eudicotyledons</taxon>
        <taxon>Gunneridae</taxon>
        <taxon>Pentapetalae</taxon>
        <taxon>asterids</taxon>
        <taxon>lamiids</taxon>
        <taxon>Lamiales</taxon>
        <taxon>Oleaceae</taxon>
        <taxon>Oleeae</taxon>
        <taxon>Olea</taxon>
    </lineage>
</organism>
<evidence type="ECO:0000313" key="3">
    <source>
        <dbReference type="EMBL" id="CAA3009700.1"/>
    </source>
</evidence>
<proteinExistence type="predicted"/>
<feature type="region of interest" description="Disordered" evidence="1">
    <location>
        <begin position="315"/>
        <end position="401"/>
    </location>
</feature>
<dbReference type="PANTHER" id="PTHR31805">
    <property type="entry name" value="RECEPTOR-LIKE KINASE, PUTATIVE (DUF1421)-RELATED"/>
    <property type="match status" value="1"/>
</dbReference>
<dbReference type="Gramene" id="OE9A104441T2">
    <property type="protein sequence ID" value="OE9A104441C2"/>
    <property type="gene ID" value="OE9A104441"/>
</dbReference>